<feature type="compositionally biased region" description="Polar residues" evidence="1">
    <location>
        <begin position="320"/>
        <end position="331"/>
    </location>
</feature>
<dbReference type="EMBL" id="CAJHNH020000867">
    <property type="protein sequence ID" value="CAG5120262.1"/>
    <property type="molecule type" value="Genomic_DNA"/>
</dbReference>
<feature type="compositionally biased region" description="Basic and acidic residues" evidence="1">
    <location>
        <begin position="335"/>
        <end position="344"/>
    </location>
</feature>
<gene>
    <name evidence="2" type="ORF">CUNI_LOCUS5820</name>
</gene>
<feature type="region of interest" description="Disordered" evidence="1">
    <location>
        <begin position="35"/>
        <end position="59"/>
    </location>
</feature>
<feature type="non-terminal residue" evidence="2">
    <location>
        <position position="472"/>
    </location>
</feature>
<dbReference type="Gene3D" id="1.10.4020.10">
    <property type="entry name" value="DNA breaking-rejoining enzymes"/>
    <property type="match status" value="1"/>
</dbReference>
<feature type="region of interest" description="Disordered" evidence="1">
    <location>
        <begin position="290"/>
        <end position="348"/>
    </location>
</feature>
<dbReference type="Proteomes" id="UP000678393">
    <property type="component" value="Unassembled WGS sequence"/>
</dbReference>
<evidence type="ECO:0000313" key="2">
    <source>
        <dbReference type="EMBL" id="CAG5120262.1"/>
    </source>
</evidence>
<dbReference type="PANTHER" id="PTHR46888">
    <property type="entry name" value="ZINC KNUCKLE DOMAINCONTAINING PROTEIN-RELATED"/>
    <property type="match status" value="1"/>
</dbReference>
<comment type="caution">
    <text evidence="2">The sequence shown here is derived from an EMBL/GenBank/DDBJ whole genome shotgun (WGS) entry which is preliminary data.</text>
</comment>
<dbReference type="SUPFAM" id="SSF47353">
    <property type="entry name" value="Retrovirus capsid dimerization domain-like"/>
    <property type="match status" value="1"/>
</dbReference>
<dbReference type="OrthoDB" id="10051775at2759"/>
<proteinExistence type="predicted"/>
<protein>
    <recommendedName>
        <fullName evidence="4">SCAN box domain-containing protein</fullName>
    </recommendedName>
</protein>
<dbReference type="PANTHER" id="PTHR46888:SF1">
    <property type="entry name" value="RIBONUCLEASE H"/>
    <property type="match status" value="1"/>
</dbReference>
<organism evidence="2 3">
    <name type="scientific">Candidula unifasciata</name>
    <dbReference type="NCBI Taxonomy" id="100452"/>
    <lineage>
        <taxon>Eukaryota</taxon>
        <taxon>Metazoa</taxon>
        <taxon>Spiralia</taxon>
        <taxon>Lophotrochozoa</taxon>
        <taxon>Mollusca</taxon>
        <taxon>Gastropoda</taxon>
        <taxon>Heterobranchia</taxon>
        <taxon>Euthyneura</taxon>
        <taxon>Panpulmonata</taxon>
        <taxon>Eupulmonata</taxon>
        <taxon>Stylommatophora</taxon>
        <taxon>Helicina</taxon>
        <taxon>Helicoidea</taxon>
        <taxon>Geomitridae</taxon>
        <taxon>Candidula</taxon>
    </lineage>
</organism>
<feature type="compositionally biased region" description="Basic and acidic residues" evidence="1">
    <location>
        <begin position="302"/>
        <end position="319"/>
    </location>
</feature>
<dbReference type="InterPro" id="IPR038269">
    <property type="entry name" value="SCAN_sf"/>
</dbReference>
<dbReference type="AlphaFoldDB" id="A0A8S3YXJ5"/>
<evidence type="ECO:0000256" key="1">
    <source>
        <dbReference type="SAM" id="MobiDB-lite"/>
    </source>
</evidence>
<keyword evidence="3" id="KW-1185">Reference proteome</keyword>
<accession>A0A8S3YXJ5</accession>
<reference evidence="2" key="1">
    <citation type="submission" date="2021-04" db="EMBL/GenBank/DDBJ databases">
        <authorList>
            <consortium name="Molecular Ecology Group"/>
        </authorList>
    </citation>
    <scope>NUCLEOTIDE SEQUENCE</scope>
</reference>
<sequence>MATRPSLMELAELGKTLGYAGEELKAYLQEIQREWRQEDRERRQEEIEREERERERERQERIRLAEIAAEKEREMRAHELRLRELDLQSQSTSSTAVNAQPSVSEAHSFGHPHLLGPMSFPFPQFNEREDRMDVFLEKFENVARSYLLDKEKWCLKLSLSLRGPSYECYSRLPPGQETNFEFLKNSLLKRYELTASAYRNKFRNAKREPGETISQFFSRIKSYLLKWQSLASFTQTYEDLEEMILAEQLKESMSKPLQTFLTENGAERIADILKLAERFDLAHPEQVGARAKMHLSKSPPKFTEKPTERNTHREPEFRNGRSNTPNTNNINHRYHPQENRRGEGRGQQSSEWRGRLYCKYCRLNTHNTADCRKKPPQLCAACLTNDKQENTRMNSHDGERPPVVDTILLNGKEESETLRLPLAKVNIDCKYVKGTIVAGCLPNPIFPVLLGCKYLYLAVPKTPMLVGAMDTR</sequence>
<evidence type="ECO:0008006" key="4">
    <source>
        <dbReference type="Google" id="ProtNLM"/>
    </source>
</evidence>
<evidence type="ECO:0000313" key="3">
    <source>
        <dbReference type="Proteomes" id="UP000678393"/>
    </source>
</evidence>
<name>A0A8S3YXJ5_9EUPU</name>